<reference evidence="4 5" key="1">
    <citation type="submission" date="2016-10" db="EMBL/GenBank/DDBJ databases">
        <authorList>
            <person name="de Groot N.N."/>
        </authorList>
    </citation>
    <scope>NUCLEOTIDE SEQUENCE [LARGE SCALE GENOMIC DNA]</scope>
    <source>
        <strain evidence="4 5">CGMCC 1.5070</strain>
    </source>
</reference>
<dbReference type="PANTHER" id="PTHR37815">
    <property type="entry name" value="UPF0397 PROTEIN BC_2624-RELATED"/>
    <property type="match status" value="1"/>
</dbReference>
<dbReference type="Gene3D" id="1.10.1760.20">
    <property type="match status" value="1"/>
</dbReference>
<dbReference type="Pfam" id="PF07155">
    <property type="entry name" value="ECF-ribofla_trS"/>
    <property type="match status" value="1"/>
</dbReference>
<dbReference type="AlphaFoldDB" id="A0A1H8BFM3"/>
<evidence type="ECO:0000256" key="1">
    <source>
        <dbReference type="ARBA" id="ARBA00022692"/>
    </source>
</evidence>
<feature type="transmembrane region" description="Helical" evidence="3">
    <location>
        <begin position="79"/>
        <end position="103"/>
    </location>
</feature>
<keyword evidence="1 3" id="KW-0812">Transmembrane</keyword>
<proteinExistence type="predicted"/>
<evidence type="ECO:0000256" key="2">
    <source>
        <dbReference type="ARBA" id="ARBA00022989"/>
    </source>
</evidence>
<feature type="transmembrane region" description="Helical" evidence="3">
    <location>
        <begin position="115"/>
        <end position="141"/>
    </location>
</feature>
<feature type="transmembrane region" description="Helical" evidence="3">
    <location>
        <begin position="12"/>
        <end position="30"/>
    </location>
</feature>
<evidence type="ECO:0000313" key="4">
    <source>
        <dbReference type="EMBL" id="SEM81665.1"/>
    </source>
</evidence>
<dbReference type="EMBL" id="FOCG01000001">
    <property type="protein sequence ID" value="SEM81665.1"/>
    <property type="molecule type" value="Genomic_DNA"/>
</dbReference>
<keyword evidence="2 3" id="KW-1133">Transmembrane helix</keyword>
<sequence length="196" mass="21112">MNTSSKSKITVYDIVSIALMAAIVYVVTNFRISIPTPIGKAMIHFGNVFCLLSGLLLGGKRGGLAAGLGSMFFDLFSEWATSAPFTLVFKFVMAFVCGTIAYGNGAMAKNTKRNTVAAILGAISYTILYTSKNIISGFFFLRNPWQTVMVDAAYKGGISLTNAIIAVVVAVILAPLFREALTKAGIYEKLWRPKEA</sequence>
<evidence type="ECO:0000256" key="3">
    <source>
        <dbReference type="SAM" id="Phobius"/>
    </source>
</evidence>
<dbReference type="PANTHER" id="PTHR37815:SF3">
    <property type="entry name" value="UPF0397 PROTEIN SPR0429"/>
    <property type="match status" value="1"/>
</dbReference>
<dbReference type="Proteomes" id="UP000199158">
    <property type="component" value="Unassembled WGS sequence"/>
</dbReference>
<keyword evidence="5" id="KW-1185">Reference proteome</keyword>
<organism evidence="4 5">
    <name type="scientific">Hydrogenoanaerobacterium saccharovorans</name>
    <dbReference type="NCBI Taxonomy" id="474960"/>
    <lineage>
        <taxon>Bacteria</taxon>
        <taxon>Bacillati</taxon>
        <taxon>Bacillota</taxon>
        <taxon>Clostridia</taxon>
        <taxon>Eubacteriales</taxon>
        <taxon>Oscillospiraceae</taxon>
        <taxon>Hydrogenoanaerobacterium</taxon>
    </lineage>
</organism>
<dbReference type="InterPro" id="IPR009825">
    <property type="entry name" value="ECF_substrate-spec-like"/>
</dbReference>
<name>A0A1H8BFM3_9FIRM</name>
<protein>
    <submittedName>
        <fullName evidence="4">Uncharacterized membrane protein</fullName>
    </submittedName>
</protein>
<dbReference type="RefSeq" id="WP_242943110.1">
    <property type="nucleotide sequence ID" value="NZ_FOCG01000001.1"/>
</dbReference>
<feature type="transmembrane region" description="Helical" evidence="3">
    <location>
        <begin position="42"/>
        <end position="59"/>
    </location>
</feature>
<dbReference type="STRING" id="474960.SAMN05216180_1877"/>
<evidence type="ECO:0000313" key="5">
    <source>
        <dbReference type="Proteomes" id="UP000199158"/>
    </source>
</evidence>
<dbReference type="GO" id="GO:0016020">
    <property type="term" value="C:membrane"/>
    <property type="evidence" value="ECO:0007669"/>
    <property type="project" value="InterPro"/>
</dbReference>
<feature type="transmembrane region" description="Helical" evidence="3">
    <location>
        <begin position="153"/>
        <end position="177"/>
    </location>
</feature>
<keyword evidence="3" id="KW-0472">Membrane</keyword>
<accession>A0A1H8BFM3</accession>
<gene>
    <name evidence="4" type="ORF">SAMN05216180_1877</name>
</gene>